<dbReference type="RefSeq" id="WP_117773041.1">
    <property type="nucleotide sequence ID" value="NZ_QSAM01000004.1"/>
</dbReference>
<evidence type="ECO:0000313" key="1">
    <source>
        <dbReference type="EMBL" id="RGW62595.1"/>
    </source>
</evidence>
<gene>
    <name evidence="1" type="ORF">DWV59_12255</name>
</gene>
<protein>
    <submittedName>
        <fullName evidence="1">Uncharacterized protein</fullName>
    </submittedName>
</protein>
<dbReference type="EMBL" id="QSAR01000030">
    <property type="protein sequence ID" value="RGW62595.1"/>
    <property type="molecule type" value="Genomic_DNA"/>
</dbReference>
<reference evidence="1 2" key="1">
    <citation type="submission" date="2018-08" db="EMBL/GenBank/DDBJ databases">
        <title>A genome reference for cultivated species of the human gut microbiota.</title>
        <authorList>
            <person name="Zou Y."/>
            <person name="Xue W."/>
            <person name="Luo G."/>
        </authorList>
    </citation>
    <scope>NUCLEOTIDE SEQUENCE [LARGE SCALE GENOMIC DNA]</scope>
    <source>
        <strain evidence="1 2">AF11-12</strain>
    </source>
</reference>
<organism evidence="1 2">
    <name type="scientific">Bifidobacterium longum</name>
    <dbReference type="NCBI Taxonomy" id="216816"/>
    <lineage>
        <taxon>Bacteria</taxon>
        <taxon>Bacillati</taxon>
        <taxon>Actinomycetota</taxon>
        <taxon>Actinomycetes</taxon>
        <taxon>Bifidobacteriales</taxon>
        <taxon>Bifidobacteriaceae</taxon>
        <taxon>Bifidobacterium</taxon>
    </lineage>
</organism>
<dbReference type="Proteomes" id="UP000265775">
    <property type="component" value="Unassembled WGS sequence"/>
</dbReference>
<proteinExistence type="predicted"/>
<accession>A0A395XXZ0</accession>
<comment type="caution">
    <text evidence="1">The sequence shown here is derived from an EMBL/GenBank/DDBJ whole genome shotgun (WGS) entry which is preliminary data.</text>
</comment>
<name>A0A395XXZ0_BIFLN</name>
<evidence type="ECO:0000313" key="2">
    <source>
        <dbReference type="Proteomes" id="UP000265775"/>
    </source>
</evidence>
<dbReference type="AlphaFoldDB" id="A0A395XXZ0"/>
<sequence>MARIKETFDSRAWFMLECDDHNCEQRFDDSQWYAYEDDLLADAKDDGWQILYKDEHPELERDMHYCPAHRLPECSTCTNIMIDPAGWKDGQCPECIKEEIPNERS</sequence>